<name>A3K0J9_SAGS3</name>
<evidence type="ECO:0000313" key="2">
    <source>
        <dbReference type="Proteomes" id="UP000005713"/>
    </source>
</evidence>
<gene>
    <name evidence="1" type="ORF">SSE37_23769</name>
</gene>
<dbReference type="EMBL" id="AAYA01000003">
    <property type="protein sequence ID" value="EBA09314.1"/>
    <property type="molecule type" value="Genomic_DNA"/>
</dbReference>
<dbReference type="RefSeq" id="WP_005856890.1">
    <property type="nucleotide sequence ID" value="NZ_AAYA01000003.1"/>
</dbReference>
<comment type="caution">
    <text evidence="1">The sequence shown here is derived from an EMBL/GenBank/DDBJ whole genome shotgun (WGS) entry which is preliminary data.</text>
</comment>
<accession>A3K0J9</accession>
<organism evidence="1 2">
    <name type="scientific">Sagittula stellata (strain ATCC 700073 / DSM 11524 / E-37)</name>
    <dbReference type="NCBI Taxonomy" id="388399"/>
    <lineage>
        <taxon>Bacteria</taxon>
        <taxon>Pseudomonadati</taxon>
        <taxon>Pseudomonadota</taxon>
        <taxon>Alphaproteobacteria</taxon>
        <taxon>Rhodobacterales</taxon>
        <taxon>Roseobacteraceae</taxon>
        <taxon>Sagittula</taxon>
    </lineage>
</organism>
<protein>
    <submittedName>
        <fullName evidence="1">Uncharacterized protein</fullName>
    </submittedName>
</protein>
<dbReference type="OrthoDB" id="9821345at2"/>
<sequence>MIELNRVEVAQDALRVDYRVTNPDDSPIYLFDLFWTVAEKGFTLLPDESYRFFDGDTLVLQRAVQPMPPGMRLEEPETPYASRVETGETAERSIVLPLPVARFTAYGGPVTPGEHVGTPARLVLSLGYVRRSDILDGWAVITPKPKLGEGIFAPDAGMALELQRSFEAELPVPEGLTGYLDQ</sequence>
<reference evidence="1 2" key="1">
    <citation type="submission" date="2006-06" db="EMBL/GenBank/DDBJ databases">
        <authorList>
            <person name="Moran M.A."/>
            <person name="Ferriera S."/>
            <person name="Johnson J."/>
            <person name="Kravitz S."/>
            <person name="Beeson K."/>
            <person name="Sutton G."/>
            <person name="Rogers Y.-H."/>
            <person name="Friedman R."/>
            <person name="Frazier M."/>
            <person name="Venter J.C."/>
        </authorList>
    </citation>
    <scope>NUCLEOTIDE SEQUENCE [LARGE SCALE GENOMIC DNA]</scope>
    <source>
        <strain evidence="1 2">E-37</strain>
    </source>
</reference>
<dbReference type="AlphaFoldDB" id="A3K0J9"/>
<dbReference type="eggNOG" id="ENOG502ZT69">
    <property type="taxonomic scope" value="Bacteria"/>
</dbReference>
<dbReference type="Proteomes" id="UP000005713">
    <property type="component" value="Unassembled WGS sequence"/>
</dbReference>
<proteinExistence type="predicted"/>
<keyword evidence="2" id="KW-1185">Reference proteome</keyword>
<evidence type="ECO:0000313" key="1">
    <source>
        <dbReference type="EMBL" id="EBA09314.1"/>
    </source>
</evidence>